<gene>
    <name evidence="3" type="ORF">MSPICULIGERA_LOCUS21467</name>
</gene>
<keyword evidence="2" id="KW-0812">Transmembrane</keyword>
<feature type="non-terminal residue" evidence="3">
    <location>
        <position position="1"/>
    </location>
</feature>
<comment type="caution">
    <text evidence="3">The sequence shown here is derived from an EMBL/GenBank/DDBJ whole genome shotgun (WGS) entry which is preliminary data.</text>
</comment>
<organism evidence="3 4">
    <name type="scientific">Mesorhabditis spiculigera</name>
    <dbReference type="NCBI Taxonomy" id="96644"/>
    <lineage>
        <taxon>Eukaryota</taxon>
        <taxon>Metazoa</taxon>
        <taxon>Ecdysozoa</taxon>
        <taxon>Nematoda</taxon>
        <taxon>Chromadorea</taxon>
        <taxon>Rhabditida</taxon>
        <taxon>Rhabditina</taxon>
        <taxon>Rhabditomorpha</taxon>
        <taxon>Rhabditoidea</taxon>
        <taxon>Rhabditidae</taxon>
        <taxon>Mesorhabditinae</taxon>
        <taxon>Mesorhabditis</taxon>
    </lineage>
</organism>
<protein>
    <submittedName>
        <fullName evidence="3">Uncharacterized protein</fullName>
    </submittedName>
</protein>
<proteinExistence type="predicted"/>
<feature type="region of interest" description="Disordered" evidence="1">
    <location>
        <begin position="382"/>
        <end position="405"/>
    </location>
</feature>
<dbReference type="EMBL" id="CATQJA010002665">
    <property type="protein sequence ID" value="CAJ0583385.1"/>
    <property type="molecule type" value="Genomic_DNA"/>
</dbReference>
<feature type="compositionally biased region" description="Low complexity" evidence="1">
    <location>
        <begin position="389"/>
        <end position="398"/>
    </location>
</feature>
<name>A0AA36G8Q0_9BILA</name>
<evidence type="ECO:0000256" key="1">
    <source>
        <dbReference type="SAM" id="MobiDB-lite"/>
    </source>
</evidence>
<accession>A0AA36G8Q0</accession>
<sequence>MEQLLPPPLRRLPALFKAKCSNLAQDIYHGAQDLPREDHDFFYVLLSRAAIWQPFFMIMQSLTLYLPEGLSYIPSYAFLIIVTLQTWNRSVKMYDYPRIQFLPVECATRFVLFNAYHICYGGYQPASLMTSITCLIVPLFIGLRVSAYVSPSGEGTPAGDAEAWEKLESLFNFAFAPYAKDKEKENRVGRAFCRGLSCVADIVYAYAILLQYHNFLNGMLGGKWLGWPSASRFYLIPFMIFIKSCVFGMYFFLLPPLAFWLFTMVTMTRRLVVRGICWIAEENLKEIIAAIMETAFLHEYFFTGLDTHYKGENGGDTKVFMLCLSVISLVVFHAIKAEYERYRDSKAVIEKAKNKRAAAETFDDSLLEYKWDDTTKCLWKNNSEPVPAPVDEPVATEPSPVVDTDPDLEEFEVINPF</sequence>
<evidence type="ECO:0000313" key="4">
    <source>
        <dbReference type="Proteomes" id="UP001177023"/>
    </source>
</evidence>
<evidence type="ECO:0000256" key="2">
    <source>
        <dbReference type="SAM" id="Phobius"/>
    </source>
</evidence>
<feature type="transmembrane region" description="Helical" evidence="2">
    <location>
        <begin position="233"/>
        <end position="262"/>
    </location>
</feature>
<feature type="transmembrane region" description="Helical" evidence="2">
    <location>
        <begin position="191"/>
        <end position="213"/>
    </location>
</feature>
<reference evidence="3" key="1">
    <citation type="submission" date="2023-06" db="EMBL/GenBank/DDBJ databases">
        <authorList>
            <person name="Delattre M."/>
        </authorList>
    </citation>
    <scope>NUCLEOTIDE SEQUENCE</scope>
    <source>
        <strain evidence="3">AF72</strain>
    </source>
</reference>
<feature type="transmembrane region" description="Helical" evidence="2">
    <location>
        <begin position="69"/>
        <end position="88"/>
    </location>
</feature>
<evidence type="ECO:0000313" key="3">
    <source>
        <dbReference type="EMBL" id="CAJ0583385.1"/>
    </source>
</evidence>
<keyword evidence="2" id="KW-1133">Transmembrane helix</keyword>
<dbReference type="Proteomes" id="UP001177023">
    <property type="component" value="Unassembled WGS sequence"/>
</dbReference>
<keyword evidence="4" id="KW-1185">Reference proteome</keyword>
<dbReference type="AlphaFoldDB" id="A0AA36G8Q0"/>
<keyword evidence="2" id="KW-0472">Membrane</keyword>